<dbReference type="Gene3D" id="1.25.40.990">
    <property type="match status" value="1"/>
</dbReference>
<evidence type="ECO:0000313" key="4">
    <source>
        <dbReference type="EMBL" id="KDO27524.1"/>
    </source>
</evidence>
<feature type="coiled-coil region" evidence="1">
    <location>
        <begin position="979"/>
        <end position="1055"/>
    </location>
</feature>
<feature type="compositionally biased region" description="Acidic residues" evidence="2">
    <location>
        <begin position="389"/>
        <end position="398"/>
    </location>
</feature>
<evidence type="ECO:0000313" key="5">
    <source>
        <dbReference type="Proteomes" id="UP000030745"/>
    </source>
</evidence>
<feature type="compositionally biased region" description="Low complexity" evidence="2">
    <location>
        <begin position="285"/>
        <end position="315"/>
    </location>
</feature>
<dbReference type="GO" id="GO:0005737">
    <property type="term" value="C:cytoplasm"/>
    <property type="evidence" value="ECO:0007669"/>
    <property type="project" value="TreeGrafter"/>
</dbReference>
<reference evidence="4 5" key="1">
    <citation type="journal article" date="2013" name="PLoS Genet.">
        <title>Distinctive expansion of potential virulence genes in the genome of the oomycete fish pathogen Saprolegnia parasitica.</title>
        <authorList>
            <person name="Jiang R.H."/>
            <person name="de Bruijn I."/>
            <person name="Haas B.J."/>
            <person name="Belmonte R."/>
            <person name="Lobach L."/>
            <person name="Christie J."/>
            <person name="van den Ackerveken G."/>
            <person name="Bottin A."/>
            <person name="Bulone V."/>
            <person name="Diaz-Moreno S.M."/>
            <person name="Dumas B."/>
            <person name="Fan L."/>
            <person name="Gaulin E."/>
            <person name="Govers F."/>
            <person name="Grenville-Briggs L.J."/>
            <person name="Horner N.R."/>
            <person name="Levin J.Z."/>
            <person name="Mammella M."/>
            <person name="Meijer H.J."/>
            <person name="Morris P."/>
            <person name="Nusbaum C."/>
            <person name="Oome S."/>
            <person name="Phillips A.J."/>
            <person name="van Rooyen D."/>
            <person name="Rzeszutek E."/>
            <person name="Saraiva M."/>
            <person name="Secombes C.J."/>
            <person name="Seidl M.F."/>
            <person name="Snel B."/>
            <person name="Stassen J.H."/>
            <person name="Sykes S."/>
            <person name="Tripathy S."/>
            <person name="van den Berg H."/>
            <person name="Vega-Arreguin J.C."/>
            <person name="Wawra S."/>
            <person name="Young S.K."/>
            <person name="Zeng Q."/>
            <person name="Dieguez-Uribeondo J."/>
            <person name="Russ C."/>
            <person name="Tyler B.M."/>
            <person name="van West P."/>
        </authorList>
    </citation>
    <scope>NUCLEOTIDE SEQUENCE [LARGE SCALE GENOMIC DNA]</scope>
    <source>
        <strain evidence="4 5">CBS 223.65</strain>
    </source>
</reference>
<dbReference type="GeneID" id="24129117"/>
<accession>A0A067C9S5</accession>
<evidence type="ECO:0000256" key="2">
    <source>
        <dbReference type="SAM" id="MobiDB-lite"/>
    </source>
</evidence>
<dbReference type="InterPro" id="IPR045107">
    <property type="entry name" value="SAC3/GANP/THP3"/>
</dbReference>
<feature type="compositionally biased region" description="Pro residues" evidence="2">
    <location>
        <begin position="857"/>
        <end position="870"/>
    </location>
</feature>
<dbReference type="STRING" id="695850.A0A067C9S5"/>
<keyword evidence="5" id="KW-1185">Reference proteome</keyword>
<protein>
    <recommendedName>
        <fullName evidence="3">SAC3/GANP/THP3 conserved domain-containing protein</fullName>
    </recommendedName>
</protein>
<dbReference type="PANTHER" id="PTHR12436">
    <property type="entry name" value="80 KDA MCM3-ASSOCIATED PROTEIN"/>
    <property type="match status" value="1"/>
</dbReference>
<feature type="region of interest" description="Disordered" evidence="2">
    <location>
        <begin position="824"/>
        <end position="870"/>
    </location>
</feature>
<feature type="region of interest" description="Disordered" evidence="2">
    <location>
        <begin position="56"/>
        <end position="90"/>
    </location>
</feature>
<dbReference type="VEuPathDB" id="FungiDB:SPRG_06791"/>
<feature type="region of interest" description="Disordered" evidence="2">
    <location>
        <begin position="285"/>
        <end position="413"/>
    </location>
</feature>
<feature type="compositionally biased region" description="Low complexity" evidence="2">
    <location>
        <begin position="236"/>
        <end position="272"/>
    </location>
</feature>
<dbReference type="GO" id="GO:0070390">
    <property type="term" value="C:transcription export complex 2"/>
    <property type="evidence" value="ECO:0007669"/>
    <property type="project" value="TreeGrafter"/>
</dbReference>
<sequence>MTSHGAFAGAFGGAGGFGSSFGAAPGSSTTFGSSATAGPAFGSSAPAFGTSSTAFGQPSTSFGSGQPSTATTTFGSSAPTSTTFGSASTTPFGSVPATSTAFGSASTAPVFGSGPTSGGGSIFGSGAPAASSVFGSGTTFGGGAPTTSSAFGGSSAPTFGSASSTTTFGAPASAPAFGSAATTPAFGGSSHSTPAFGGSSTTTFGASSSTSIFGSATAGQASPSPFPSAPAPTTVFGSSSTAPAAATAFPSSSSSTIFGSAAPSASFGSSNASVFGAASSPSTVFGAKAASSKPSTSAAGTFGASSSATTFGAAFPPNASPEPTAFSIQSIGDSPFQKPKEERPPVRSKRRESKLQLGEKNPLPPPSTSPSPSPPSRKPRHRPAPPVEDTTDPAASDDDLPKPPAKTDLAEATNLEGTCVDMCSPKELEMHLKHDELSAFEKGPDAFAVKKFQRSSASHKLDIPSEVRPLGVLRSTQLYLEQHIMDRERLGVDHRINPPRVPDLLDLYNFLWDRTRMIRKDISLQNYRGGGGRTHPIAMDIHERIARYYILSQHELIDEAHFIVQQNVEQFGKTLRSLLDFYDDARAEGLPTSPFEAEFAGYYILGTLHEGGILDVLKFTKSMPPDLLASDFVQFAWAVFVARRTNDYVGFFRLLQGATYLQACLMHQYFPNVRSKALETMNAGYKRPGNKTQEFPIKELTDLLCFENEDHTALVCELHGLTVKAGDVLFGVGDFRTDSYLRAEKSPVPNPRCDRFISIKQGDLWRRDVVRGATEYAQEAYPALDMAVKLAEDEERKRLYPERPPYDDVYTTFATAAPAVKTAPSLQAAPLPKPAPRHHGSMNRTWTPNSAAAPSSPAQPPLPPPLPPTRPPSINRVWVAPATEAAPTKSVEVLHQIEERQAAIANEKAAMLKRLQDLQQLKQQAKSPAPSTAKPVGTPPAMTLTPKLKPTITPTVVAVDEEIEKRRRAEEEDAIAAKARDEAARVAALEKQKQEAEEAAREAAAAQAAREAAKRAEEAAKAEAARRAAEEARARAEAARLAEEARRRQAEEDERLRIEAIERERLAEIKAFSDKWLQINFDGRAILDARWAKEAAAKAAARRARQNLAIKRLRFALWKRFMHVQRDTRR</sequence>
<dbReference type="OrthoDB" id="264795at2759"/>
<dbReference type="Proteomes" id="UP000030745">
    <property type="component" value="Unassembled WGS sequence"/>
</dbReference>
<proteinExistence type="predicted"/>
<name>A0A067C9S5_SAPPC</name>
<feature type="region of interest" description="Disordered" evidence="2">
    <location>
        <begin position="922"/>
        <end position="947"/>
    </location>
</feature>
<keyword evidence="1" id="KW-0175">Coiled coil</keyword>
<dbReference type="EMBL" id="KK583216">
    <property type="protein sequence ID" value="KDO27524.1"/>
    <property type="molecule type" value="Genomic_DNA"/>
</dbReference>
<dbReference type="RefSeq" id="XP_012201651.1">
    <property type="nucleotide sequence ID" value="XM_012346261.1"/>
</dbReference>
<evidence type="ECO:0000256" key="1">
    <source>
        <dbReference type="SAM" id="Coils"/>
    </source>
</evidence>
<dbReference type="AlphaFoldDB" id="A0A067C9S5"/>
<dbReference type="KEGG" id="spar:SPRG_06791"/>
<dbReference type="GO" id="GO:0006406">
    <property type="term" value="P:mRNA export from nucleus"/>
    <property type="evidence" value="ECO:0007669"/>
    <property type="project" value="TreeGrafter"/>
</dbReference>
<dbReference type="PANTHER" id="PTHR12436:SF3">
    <property type="entry name" value="GERMINAL-CENTER ASSOCIATED NUCLEAR PROTEIN"/>
    <property type="match status" value="1"/>
</dbReference>
<feature type="domain" description="SAC3/GANP/THP3 conserved" evidence="3">
    <location>
        <begin position="422"/>
        <end position="724"/>
    </location>
</feature>
<gene>
    <name evidence="4" type="ORF">SPRG_06791</name>
</gene>
<evidence type="ECO:0000259" key="3">
    <source>
        <dbReference type="Pfam" id="PF03399"/>
    </source>
</evidence>
<feature type="compositionally biased region" description="Pro residues" evidence="2">
    <location>
        <begin position="362"/>
        <end position="376"/>
    </location>
</feature>
<organism evidence="4 5">
    <name type="scientific">Saprolegnia parasitica (strain CBS 223.65)</name>
    <dbReference type="NCBI Taxonomy" id="695850"/>
    <lineage>
        <taxon>Eukaryota</taxon>
        <taxon>Sar</taxon>
        <taxon>Stramenopiles</taxon>
        <taxon>Oomycota</taxon>
        <taxon>Saprolegniomycetes</taxon>
        <taxon>Saprolegniales</taxon>
        <taxon>Saprolegniaceae</taxon>
        <taxon>Saprolegnia</taxon>
    </lineage>
</organism>
<dbReference type="InterPro" id="IPR005062">
    <property type="entry name" value="SAC3/GANP/THP3_conserved"/>
</dbReference>
<dbReference type="OMA" id="GTERDMI"/>
<feature type="region of interest" description="Disordered" evidence="2">
    <location>
        <begin position="216"/>
        <end position="272"/>
    </location>
</feature>
<dbReference type="Pfam" id="PF03399">
    <property type="entry name" value="SAC3_GANP"/>
    <property type="match status" value="1"/>
</dbReference>